<dbReference type="InParanoid" id="D7G2N9"/>
<evidence type="ECO:0008006" key="5">
    <source>
        <dbReference type="Google" id="ProtNLM"/>
    </source>
</evidence>
<dbReference type="EMBL" id="FN649748">
    <property type="protein sequence ID" value="CBJ26864.1"/>
    <property type="molecule type" value="Genomic_DNA"/>
</dbReference>
<feature type="compositionally biased region" description="Basic and acidic residues" evidence="2">
    <location>
        <begin position="794"/>
        <end position="804"/>
    </location>
</feature>
<feature type="compositionally biased region" description="Low complexity" evidence="2">
    <location>
        <begin position="805"/>
        <end position="830"/>
    </location>
</feature>
<feature type="compositionally biased region" description="Low complexity" evidence="2">
    <location>
        <begin position="121"/>
        <end position="131"/>
    </location>
</feature>
<dbReference type="OrthoDB" id="10257415at2759"/>
<accession>D7G2N9</accession>
<feature type="region of interest" description="Disordered" evidence="2">
    <location>
        <begin position="648"/>
        <end position="673"/>
    </location>
</feature>
<feature type="region of interest" description="Disordered" evidence="2">
    <location>
        <begin position="751"/>
        <end position="896"/>
    </location>
</feature>
<feature type="region of interest" description="Disordered" evidence="2">
    <location>
        <begin position="112"/>
        <end position="132"/>
    </location>
</feature>
<reference evidence="3 4" key="1">
    <citation type="journal article" date="2010" name="Nature">
        <title>The Ectocarpus genome and the independent evolution of multicellularity in brown algae.</title>
        <authorList>
            <person name="Cock J.M."/>
            <person name="Sterck L."/>
            <person name="Rouze P."/>
            <person name="Scornet D."/>
            <person name="Allen A.E."/>
            <person name="Amoutzias G."/>
            <person name="Anthouard V."/>
            <person name="Artiguenave F."/>
            <person name="Aury J.M."/>
            <person name="Badger J.H."/>
            <person name="Beszteri B."/>
            <person name="Billiau K."/>
            <person name="Bonnet E."/>
            <person name="Bothwell J.H."/>
            <person name="Bowler C."/>
            <person name="Boyen C."/>
            <person name="Brownlee C."/>
            <person name="Carrano C.J."/>
            <person name="Charrier B."/>
            <person name="Cho G.Y."/>
            <person name="Coelho S.M."/>
            <person name="Collen J."/>
            <person name="Corre E."/>
            <person name="Da Silva C."/>
            <person name="Delage L."/>
            <person name="Delaroque N."/>
            <person name="Dittami S.M."/>
            <person name="Doulbeau S."/>
            <person name="Elias M."/>
            <person name="Farnham G."/>
            <person name="Gachon C.M."/>
            <person name="Gschloessl B."/>
            <person name="Heesch S."/>
            <person name="Jabbari K."/>
            <person name="Jubin C."/>
            <person name="Kawai H."/>
            <person name="Kimura K."/>
            <person name="Kloareg B."/>
            <person name="Kupper F.C."/>
            <person name="Lang D."/>
            <person name="Le Bail A."/>
            <person name="Leblanc C."/>
            <person name="Lerouge P."/>
            <person name="Lohr M."/>
            <person name="Lopez P.J."/>
            <person name="Martens C."/>
            <person name="Maumus F."/>
            <person name="Michel G."/>
            <person name="Miranda-Saavedra D."/>
            <person name="Morales J."/>
            <person name="Moreau H."/>
            <person name="Motomura T."/>
            <person name="Nagasato C."/>
            <person name="Napoli C.A."/>
            <person name="Nelson D.R."/>
            <person name="Nyvall-Collen P."/>
            <person name="Peters A.F."/>
            <person name="Pommier C."/>
            <person name="Potin P."/>
            <person name="Poulain J."/>
            <person name="Quesneville H."/>
            <person name="Read B."/>
            <person name="Rensing S.A."/>
            <person name="Ritter A."/>
            <person name="Rousvoal S."/>
            <person name="Samanta M."/>
            <person name="Samson G."/>
            <person name="Schroeder D.C."/>
            <person name="Segurens B."/>
            <person name="Strittmatter M."/>
            <person name="Tonon T."/>
            <person name="Tregear J.W."/>
            <person name="Valentin K."/>
            <person name="von Dassow P."/>
            <person name="Yamagishi T."/>
            <person name="Van de Peer Y."/>
            <person name="Wincker P."/>
        </authorList>
    </citation>
    <scope>NUCLEOTIDE SEQUENCE [LARGE SCALE GENOMIC DNA]</scope>
    <source>
        <strain evidence="4">Ec32 / CCAP1310/4</strain>
    </source>
</reference>
<feature type="compositionally biased region" description="Low complexity" evidence="2">
    <location>
        <begin position="868"/>
        <end position="882"/>
    </location>
</feature>
<dbReference type="Pfam" id="PF11957">
    <property type="entry name" value="efThoc1"/>
    <property type="match status" value="1"/>
</dbReference>
<feature type="compositionally biased region" description="Basic and acidic residues" evidence="2">
    <location>
        <begin position="652"/>
        <end position="661"/>
    </location>
</feature>
<dbReference type="STRING" id="2880.D7G2N9"/>
<proteinExistence type="predicted"/>
<dbReference type="AlphaFoldDB" id="D7G2N9"/>
<feature type="compositionally biased region" description="Low complexity" evidence="2">
    <location>
        <begin position="457"/>
        <end position="468"/>
    </location>
</feature>
<dbReference type="Proteomes" id="UP000002630">
    <property type="component" value="Linkage Group LG23"/>
</dbReference>
<dbReference type="PANTHER" id="PTHR13265">
    <property type="entry name" value="THO COMPLEX SUBUNIT 1"/>
    <property type="match status" value="1"/>
</dbReference>
<protein>
    <recommendedName>
        <fullName evidence="5">THO complex subunit 1</fullName>
    </recommendedName>
</protein>
<keyword evidence="1" id="KW-0175">Coiled coil</keyword>
<sequence>MDVGGDPHAQEEVEDDPIPNELDNALVHLLPAIKACGSDPSLPTYLDLATFEELAGPVLREGAVSEGGTGKDGGGKRCLDERVSGEIQVAFRHCMHEAGLALAGLDVGGAGGGKGGRRAAAEPGGAAALSGSEPMAEPMGILSLALAFVANEAGLDKSDGGGDSWSINQVLTALPLLLLEDFMESQGRTACKEFWSAWVEPNSERLSRLVPLNNGRYPLIRLCNKLAQRMSKTHDSSLCGQMHMFLGKALDFFERSAVNVSGSINLDNVTRFEDEEQFRRAMMGFDGEDEASSGTGAAVAAAPAAKGGGDAMEVEVDAPAGAAAAAAAGGGATKLKEGANPQEFAVHYPLYRSFWRLQEYPLQQDKVVKGEETKATWEALLADVDKILGAFEANAFSEHDLRLAREKWAADGGGGGSGLSSPLSSAATAAAAKGSAAAAAAAATTPGKRKRGGGRAAGAAPAPAPAAREVAEGESEEGGPVYFGLKYLTSSRLLRLQLRDPTLRLQVLTQWLILAASLKNKVANAKDSPNSVEDLKPRIELAKRLVKATPPRGEEYLSMLQVVLNRETFWTQWKDVNKCKLAMTAAKEEETQREKDKAAGVVARAPSYPNKRPRPSASVAAGERAKYSPLGAGFPLERMVSKLRAGVPTSQEHLEDQRMCAEDPDTPASELPSASPLYTWRALRLLGRENPANLVGCYDGDLVKAMERLDKAQADAEAAAKAAEEAAAAKVVEEAAAAKAAKEAAAAAAAATAAPTQPTKEEPTIDPPAAAEAAPAAEPVGGDSTAMAVDGEEEGRNVEVKKEAAAASTSVTEGATATAAVEGSSGSVVSPPQEETPDGGGGSGSEKTNAVADSTAPATDAGKEALAEETPAAVTAAAAEKPAPSPARVTRRSSKK</sequence>
<gene>
    <name evidence="3" type="ORF">Esi_0048_0084</name>
</gene>
<feature type="coiled-coil region" evidence="1">
    <location>
        <begin position="702"/>
        <end position="729"/>
    </location>
</feature>
<dbReference type="GO" id="GO:0000445">
    <property type="term" value="C:THO complex part of transcription export complex"/>
    <property type="evidence" value="ECO:0007669"/>
    <property type="project" value="TreeGrafter"/>
</dbReference>
<keyword evidence="4" id="KW-1185">Reference proteome</keyword>
<dbReference type="EMBL" id="FN648685">
    <property type="protein sequence ID" value="CBJ26864.1"/>
    <property type="molecule type" value="Genomic_DNA"/>
</dbReference>
<dbReference type="GO" id="GO:0006406">
    <property type="term" value="P:mRNA export from nucleus"/>
    <property type="evidence" value="ECO:0007669"/>
    <property type="project" value="TreeGrafter"/>
</dbReference>
<name>D7G2N9_ECTSI</name>
<evidence type="ECO:0000256" key="2">
    <source>
        <dbReference type="SAM" id="MobiDB-lite"/>
    </source>
</evidence>
<feature type="region of interest" description="Disordered" evidence="2">
    <location>
        <begin position="443"/>
        <end position="473"/>
    </location>
</feature>
<dbReference type="InterPro" id="IPR021861">
    <property type="entry name" value="THO_THOC1"/>
</dbReference>
<evidence type="ECO:0000256" key="1">
    <source>
        <dbReference type="SAM" id="Coils"/>
    </source>
</evidence>
<evidence type="ECO:0000313" key="3">
    <source>
        <dbReference type="EMBL" id="CBJ26864.1"/>
    </source>
</evidence>
<feature type="compositionally biased region" description="Low complexity" evidence="2">
    <location>
        <begin position="767"/>
        <end position="779"/>
    </location>
</feature>
<dbReference type="PANTHER" id="PTHR13265:SF0">
    <property type="entry name" value="HPR1"/>
    <property type="match status" value="1"/>
</dbReference>
<evidence type="ECO:0000313" key="4">
    <source>
        <dbReference type="Proteomes" id="UP000002630"/>
    </source>
</evidence>
<dbReference type="eggNOG" id="KOG2491">
    <property type="taxonomic scope" value="Eukaryota"/>
</dbReference>
<organism evidence="3 4">
    <name type="scientific">Ectocarpus siliculosus</name>
    <name type="common">Brown alga</name>
    <name type="synonym">Conferva siliculosa</name>
    <dbReference type="NCBI Taxonomy" id="2880"/>
    <lineage>
        <taxon>Eukaryota</taxon>
        <taxon>Sar</taxon>
        <taxon>Stramenopiles</taxon>
        <taxon>Ochrophyta</taxon>
        <taxon>PX clade</taxon>
        <taxon>Phaeophyceae</taxon>
        <taxon>Ectocarpales</taxon>
        <taxon>Ectocarpaceae</taxon>
        <taxon>Ectocarpus</taxon>
    </lineage>
</organism>